<dbReference type="EMBL" id="JAGGJR010000014">
    <property type="protein sequence ID" value="MBP1875970.1"/>
    <property type="molecule type" value="Genomic_DNA"/>
</dbReference>
<keyword evidence="1" id="KW-0808">Transferase</keyword>
<comment type="caution">
    <text evidence="1">The sequence shown here is derived from an EMBL/GenBank/DDBJ whole genome shotgun (WGS) entry which is preliminary data.</text>
</comment>
<accession>A0ACC5T4B4</accession>
<sequence>MVLIFGSPQELLCGKAGEAAAPVKQEDQCYSCCEIDWIQRERNHHSAACRNPMSPVVFKTDKPWRTTMTITITAFERSPDRGKGMARDMRVRWALEETGQSYDVRLVSFKAMKEPAHIARQPFGQIPTYEEGDLALFESGAIVLHIAERHSGLLPDDANARSRAIAWMFAALSTIEPPIVEREVARYLESDKAWYEERRPAVEERIRKRLGELSFRLGDADWLDGAFSAGDLLMVTVLRRLEGSGLLNDYPNLSAYIARGQARPAYRRALDAQLAVFSAASTDG</sequence>
<protein>
    <submittedName>
        <fullName evidence="1">Glutathione S-transferase</fullName>
        <ecNumber evidence="1">2.5.1.18</ecNumber>
    </submittedName>
</protein>
<name>A0ACC5T4B4_ENSAD</name>
<reference evidence="1" key="1">
    <citation type="submission" date="2021-03" db="EMBL/GenBank/DDBJ databases">
        <title>Genomic Encyclopedia of Type Strains, Phase IV (KMG-IV): sequencing the most valuable type-strain genomes for metagenomic binning, comparative biology and taxonomic classification.</title>
        <authorList>
            <person name="Goeker M."/>
        </authorList>
    </citation>
    <scope>NUCLEOTIDE SEQUENCE</scope>
    <source>
        <strain evidence="1">DSM 18131</strain>
    </source>
</reference>
<gene>
    <name evidence="1" type="ORF">J2Z19_005719</name>
</gene>
<dbReference type="Proteomes" id="UP000823773">
    <property type="component" value="Unassembled WGS sequence"/>
</dbReference>
<dbReference type="EC" id="2.5.1.18" evidence="1"/>
<evidence type="ECO:0000313" key="2">
    <source>
        <dbReference type="Proteomes" id="UP000823773"/>
    </source>
</evidence>
<proteinExistence type="predicted"/>
<evidence type="ECO:0000313" key="1">
    <source>
        <dbReference type="EMBL" id="MBP1875970.1"/>
    </source>
</evidence>
<organism evidence="1 2">
    <name type="scientific">Ensifer adhaerens</name>
    <name type="common">Sinorhizobium morelense</name>
    <dbReference type="NCBI Taxonomy" id="106592"/>
    <lineage>
        <taxon>Bacteria</taxon>
        <taxon>Pseudomonadati</taxon>
        <taxon>Pseudomonadota</taxon>
        <taxon>Alphaproteobacteria</taxon>
        <taxon>Hyphomicrobiales</taxon>
        <taxon>Rhizobiaceae</taxon>
        <taxon>Sinorhizobium/Ensifer group</taxon>
        <taxon>Ensifer</taxon>
    </lineage>
</organism>
<keyword evidence="2" id="KW-1185">Reference proteome</keyword>